<organism evidence="1">
    <name type="scientific">Triticum aestivum</name>
    <name type="common">Wheat</name>
    <dbReference type="NCBI Taxonomy" id="4565"/>
    <lineage>
        <taxon>Eukaryota</taxon>
        <taxon>Viridiplantae</taxon>
        <taxon>Streptophyta</taxon>
        <taxon>Embryophyta</taxon>
        <taxon>Tracheophyta</taxon>
        <taxon>Spermatophyta</taxon>
        <taxon>Magnoliopsida</taxon>
        <taxon>Liliopsida</taxon>
        <taxon>Poales</taxon>
        <taxon>Poaceae</taxon>
        <taxon>BOP clade</taxon>
        <taxon>Pooideae</taxon>
        <taxon>Triticodae</taxon>
        <taxon>Triticeae</taxon>
        <taxon>Triticinae</taxon>
        <taxon>Triticum</taxon>
    </lineage>
</organism>
<dbReference type="Proteomes" id="UP000815260">
    <property type="component" value="Chromosome 1D"/>
</dbReference>
<protein>
    <submittedName>
        <fullName evidence="1">Uncharacterized protein</fullName>
    </submittedName>
</protein>
<sequence length="9" mass="1124">FAYDIVHIF</sequence>
<accession>A0A9R1IYC6</accession>
<feature type="non-terminal residue" evidence="1">
    <location>
        <position position="1"/>
    </location>
</feature>
<proteinExistence type="predicted"/>
<comment type="caution">
    <text evidence="1">The sequence shown here is derived from an EMBL/GenBank/DDBJ whole genome shotgun (WGS) entry which is preliminary data.</text>
</comment>
<reference evidence="1" key="1">
    <citation type="journal article" date="2017" name="Gigascience">
        <title>The first near-complete assembly of the hexaploid bread wheat genome, Triticum aestivum.</title>
        <authorList>
            <person name="Zimin A.V."/>
            <person name="Puiu D."/>
            <person name="Hall R."/>
            <person name="Kingan S."/>
            <person name="Clavijo B.J."/>
            <person name="Salzberg S.L."/>
        </authorList>
    </citation>
    <scope>NUCLEOTIDE SEQUENCE</scope>
    <source>
        <tissue evidence="1">Leaf</tissue>
    </source>
</reference>
<name>A0A9R1IYC6_WHEAT</name>
<dbReference type="EMBL" id="CM022213">
    <property type="protein sequence ID" value="KAF6997401.1"/>
    <property type="molecule type" value="Genomic_DNA"/>
</dbReference>
<reference evidence="1" key="2">
    <citation type="submission" date="2020-03" db="EMBL/GenBank/DDBJ databases">
        <title>The second near-complete assembly of the hexaploid bread wheat (Triticum aestivum) genome.</title>
        <authorList>
            <person name="Zimin A.V."/>
            <person name="Puiu D."/>
            <person name="Shumante A."/>
            <person name="Alonge M."/>
            <person name="Salzberg S.L."/>
        </authorList>
    </citation>
    <scope>NUCLEOTIDE SEQUENCE</scope>
    <source>
        <tissue evidence="1">Leaf</tissue>
    </source>
</reference>
<gene>
    <name evidence="1" type="ORF">CFC21_013620</name>
</gene>
<evidence type="ECO:0000313" key="1">
    <source>
        <dbReference type="EMBL" id="KAF6997401.1"/>
    </source>
</evidence>